<dbReference type="AlphaFoldDB" id="A0A4C1V6Z4"/>
<keyword evidence="2" id="KW-1185">Reference proteome</keyword>
<organism evidence="1 2">
    <name type="scientific">Eumeta variegata</name>
    <name type="common">Bagworm moth</name>
    <name type="synonym">Eumeta japonica</name>
    <dbReference type="NCBI Taxonomy" id="151549"/>
    <lineage>
        <taxon>Eukaryota</taxon>
        <taxon>Metazoa</taxon>
        <taxon>Ecdysozoa</taxon>
        <taxon>Arthropoda</taxon>
        <taxon>Hexapoda</taxon>
        <taxon>Insecta</taxon>
        <taxon>Pterygota</taxon>
        <taxon>Neoptera</taxon>
        <taxon>Endopterygota</taxon>
        <taxon>Lepidoptera</taxon>
        <taxon>Glossata</taxon>
        <taxon>Ditrysia</taxon>
        <taxon>Tineoidea</taxon>
        <taxon>Psychidae</taxon>
        <taxon>Oiketicinae</taxon>
        <taxon>Eumeta</taxon>
    </lineage>
</organism>
<accession>A0A4C1V6Z4</accession>
<dbReference type="EMBL" id="BGZK01000291">
    <property type="protein sequence ID" value="GBP34618.1"/>
    <property type="molecule type" value="Genomic_DNA"/>
</dbReference>
<dbReference type="Proteomes" id="UP000299102">
    <property type="component" value="Unassembled WGS sequence"/>
</dbReference>
<proteinExistence type="predicted"/>
<gene>
    <name evidence="1" type="ORF">EVAR_19009_1</name>
</gene>
<protein>
    <submittedName>
        <fullName evidence="1">Uncharacterized protein</fullName>
    </submittedName>
</protein>
<evidence type="ECO:0000313" key="1">
    <source>
        <dbReference type="EMBL" id="GBP34618.1"/>
    </source>
</evidence>
<reference evidence="1 2" key="1">
    <citation type="journal article" date="2019" name="Commun. Biol.">
        <title>The bagworm genome reveals a unique fibroin gene that provides high tensile strength.</title>
        <authorList>
            <person name="Kono N."/>
            <person name="Nakamura H."/>
            <person name="Ohtoshi R."/>
            <person name="Tomita M."/>
            <person name="Numata K."/>
            <person name="Arakawa K."/>
        </authorList>
    </citation>
    <scope>NUCLEOTIDE SEQUENCE [LARGE SCALE GENOMIC DNA]</scope>
</reference>
<name>A0A4C1V6Z4_EUMVA</name>
<comment type="caution">
    <text evidence="1">The sequence shown here is derived from an EMBL/GenBank/DDBJ whole genome shotgun (WGS) entry which is preliminary data.</text>
</comment>
<sequence>MAVHLHLAALTRAAGYVTPRVLTYDGGLRPEVRRGESKASRTKTRPRTKLWETSPGNARTQCGERPNGIHKAEWIPRTPTGQDYLVLDVEEAFDRQFANDAKEAYRAVICTNLLCAFPFTEGYYDCFTPVISYPMAFPAFVKELIQ</sequence>
<evidence type="ECO:0000313" key="2">
    <source>
        <dbReference type="Proteomes" id="UP000299102"/>
    </source>
</evidence>